<keyword evidence="1" id="KW-0812">Transmembrane</keyword>
<gene>
    <name evidence="2" type="ORF">MNBD_GAMMA16-1359</name>
</gene>
<keyword evidence="1" id="KW-0472">Membrane</keyword>
<dbReference type="AlphaFoldDB" id="A0A3B0Z9D7"/>
<feature type="transmembrane region" description="Helical" evidence="1">
    <location>
        <begin position="66"/>
        <end position="84"/>
    </location>
</feature>
<name>A0A3B0Z9D7_9ZZZZ</name>
<sequence length="170" mass="19354">MALEFDISSNPHTFVDIKIERERAAKDRASFRGKNIRFLIYFLTVLGSYVTCMLVFIIPHLNNPEFGIISYFLPYLTFFIFVFGNRIHIKQIEKPQKIVDKVIASLKETPPEALVDVVGVGDGELPAEVTSFVDKISIQKRLLVQAEIDVIQKWMKGQLNQPVTLKSKVA</sequence>
<feature type="transmembrane region" description="Helical" evidence="1">
    <location>
        <begin position="38"/>
        <end position="60"/>
    </location>
</feature>
<proteinExistence type="predicted"/>
<accession>A0A3B0Z9D7</accession>
<organism evidence="2">
    <name type="scientific">hydrothermal vent metagenome</name>
    <dbReference type="NCBI Taxonomy" id="652676"/>
    <lineage>
        <taxon>unclassified sequences</taxon>
        <taxon>metagenomes</taxon>
        <taxon>ecological metagenomes</taxon>
    </lineage>
</organism>
<reference evidence="2" key="1">
    <citation type="submission" date="2018-06" db="EMBL/GenBank/DDBJ databases">
        <authorList>
            <person name="Zhirakovskaya E."/>
        </authorList>
    </citation>
    <scope>NUCLEOTIDE SEQUENCE</scope>
</reference>
<dbReference type="EMBL" id="UOFO01000052">
    <property type="protein sequence ID" value="VAW84793.1"/>
    <property type="molecule type" value="Genomic_DNA"/>
</dbReference>
<evidence type="ECO:0000256" key="1">
    <source>
        <dbReference type="SAM" id="Phobius"/>
    </source>
</evidence>
<protein>
    <submittedName>
        <fullName evidence="2">Uncharacterized protein</fullName>
    </submittedName>
</protein>
<keyword evidence="1" id="KW-1133">Transmembrane helix</keyword>
<evidence type="ECO:0000313" key="2">
    <source>
        <dbReference type="EMBL" id="VAW84793.1"/>
    </source>
</evidence>